<reference evidence="1 2" key="1">
    <citation type="submission" date="2019-06" db="EMBL/GenBank/DDBJ databases">
        <title>Sequencing the genomes of 1000 actinobacteria strains.</title>
        <authorList>
            <person name="Klenk H.-P."/>
        </authorList>
    </citation>
    <scope>NUCLEOTIDE SEQUENCE [LARGE SCALE GENOMIC DNA]</scope>
    <source>
        <strain evidence="1 2">DSM 17305</strain>
    </source>
</reference>
<evidence type="ECO:0000313" key="1">
    <source>
        <dbReference type="EMBL" id="TQJ11567.1"/>
    </source>
</evidence>
<dbReference type="AlphaFoldDB" id="A0A542E8B9"/>
<dbReference type="SUPFAM" id="SSF55961">
    <property type="entry name" value="Bet v1-like"/>
    <property type="match status" value="1"/>
</dbReference>
<dbReference type="Gene3D" id="3.30.530.20">
    <property type="match status" value="1"/>
</dbReference>
<accession>A0A542E8B9</accession>
<dbReference type="Pfam" id="PF10604">
    <property type="entry name" value="Polyketide_cyc2"/>
    <property type="match status" value="1"/>
</dbReference>
<protein>
    <submittedName>
        <fullName evidence="1">Polyketide cyclase/dehydrase/lipid transport protein</fullName>
    </submittedName>
</protein>
<dbReference type="OrthoDB" id="3786259at2"/>
<dbReference type="EMBL" id="VFMM01000002">
    <property type="protein sequence ID" value="TQJ11567.1"/>
    <property type="molecule type" value="Genomic_DNA"/>
</dbReference>
<dbReference type="InterPro" id="IPR019587">
    <property type="entry name" value="Polyketide_cyclase/dehydratase"/>
</dbReference>
<proteinExistence type="predicted"/>
<dbReference type="InterPro" id="IPR023393">
    <property type="entry name" value="START-like_dom_sf"/>
</dbReference>
<keyword evidence="2" id="KW-1185">Reference proteome</keyword>
<evidence type="ECO:0000313" key="2">
    <source>
        <dbReference type="Proteomes" id="UP000316298"/>
    </source>
</evidence>
<sequence length="142" mass="15545">MPEAVRTVRINRPAADVFAFFADGENDPQWRTGVKEISRNGPIGPDATYHQRIAGPAGRAIPSDYRVTAYEPNTHLAFEVTAGPVRPTGDYRFTPVDDATDVTFKLSANLSGLKKLLMSKPVQQSMNSEVAALDRAKQILES</sequence>
<name>A0A542E8B9_9ACTN</name>
<comment type="caution">
    <text evidence="1">The sequence shown here is derived from an EMBL/GenBank/DDBJ whole genome shotgun (WGS) entry which is preliminary data.</text>
</comment>
<gene>
    <name evidence="1" type="ORF">FB475_4487</name>
</gene>
<organism evidence="1 2">
    <name type="scientific">Kribbella jejuensis</name>
    <dbReference type="NCBI Taxonomy" id="236068"/>
    <lineage>
        <taxon>Bacteria</taxon>
        <taxon>Bacillati</taxon>
        <taxon>Actinomycetota</taxon>
        <taxon>Actinomycetes</taxon>
        <taxon>Propionibacteriales</taxon>
        <taxon>Kribbellaceae</taxon>
        <taxon>Kribbella</taxon>
    </lineage>
</organism>
<dbReference type="Proteomes" id="UP000316298">
    <property type="component" value="Unassembled WGS sequence"/>
</dbReference>
<dbReference type="RefSeq" id="WP_141858509.1">
    <property type="nucleotide sequence ID" value="NZ_BAAAKA010000001.1"/>
</dbReference>